<evidence type="ECO:0008006" key="4">
    <source>
        <dbReference type="Google" id="ProtNLM"/>
    </source>
</evidence>
<gene>
    <name evidence="2" type="ORF">LMG3441_03999</name>
</gene>
<keyword evidence="3" id="KW-1185">Reference proteome</keyword>
<keyword evidence="1" id="KW-0732">Signal</keyword>
<dbReference type="EMBL" id="CADIJQ010000007">
    <property type="protein sequence ID" value="CAB3723212.1"/>
    <property type="molecule type" value="Genomic_DNA"/>
</dbReference>
<dbReference type="PROSITE" id="PS51257">
    <property type="entry name" value="PROKAR_LIPOPROTEIN"/>
    <property type="match status" value="1"/>
</dbReference>
<reference evidence="2 3" key="1">
    <citation type="submission" date="2020-04" db="EMBL/GenBank/DDBJ databases">
        <authorList>
            <person name="De Canck E."/>
        </authorList>
    </citation>
    <scope>NUCLEOTIDE SEQUENCE [LARGE SCALE GENOMIC DNA]</scope>
    <source>
        <strain evidence="2 3">LMG 3441</strain>
    </source>
</reference>
<sequence length="259" mass="29168">MRMAWIALLCCVGLLAGCNAEPVYQGVSFIAYNYTPWNIRSISVKDKGNGVASTMQVSPGGGEGSVTCCFTLKGTEFIADWRGVDAELLRTHLHDGKADSLYFDRQRAINFPAAEIPPGDGPLYLELHIYPDEHMELALSRKLLGQTRIPIVDTVDWLWREHRASLGDYRSDAELLRVAAKVLQSAWQKYRIEDKQDMRQYMRLYFTVASNFDSDPQMKTILERPGRTPGDFAQEVMALPRAKLDRLKKTGKPPGDKNA</sequence>
<dbReference type="Proteomes" id="UP000494269">
    <property type="component" value="Unassembled WGS sequence"/>
</dbReference>
<dbReference type="AlphaFoldDB" id="A0A6S7AEQ4"/>
<name>A0A6S7AEQ4_9BURK</name>
<evidence type="ECO:0000313" key="2">
    <source>
        <dbReference type="EMBL" id="CAB3723212.1"/>
    </source>
</evidence>
<proteinExistence type="predicted"/>
<evidence type="ECO:0000256" key="1">
    <source>
        <dbReference type="SAM" id="SignalP"/>
    </source>
</evidence>
<feature type="chain" id="PRO_5029020350" description="DUF3304 domain-containing protein" evidence="1">
    <location>
        <begin position="21"/>
        <end position="259"/>
    </location>
</feature>
<evidence type="ECO:0000313" key="3">
    <source>
        <dbReference type="Proteomes" id="UP000494269"/>
    </source>
</evidence>
<accession>A0A6S7AEQ4</accession>
<organism evidence="2 3">
    <name type="scientific">Achromobacter kerstersii</name>
    <dbReference type="NCBI Taxonomy" id="1353890"/>
    <lineage>
        <taxon>Bacteria</taxon>
        <taxon>Pseudomonadati</taxon>
        <taxon>Pseudomonadota</taxon>
        <taxon>Betaproteobacteria</taxon>
        <taxon>Burkholderiales</taxon>
        <taxon>Alcaligenaceae</taxon>
        <taxon>Achromobacter</taxon>
    </lineage>
</organism>
<feature type="signal peptide" evidence="1">
    <location>
        <begin position="1"/>
        <end position="20"/>
    </location>
</feature>
<protein>
    <recommendedName>
        <fullName evidence="4">DUF3304 domain-containing protein</fullName>
    </recommendedName>
</protein>